<dbReference type="AlphaFoldDB" id="A0A6D2KA19"/>
<gene>
    <name evidence="2" type="ORF">MERR_LOCUS36246</name>
</gene>
<proteinExistence type="predicted"/>
<evidence type="ECO:0000256" key="1">
    <source>
        <dbReference type="SAM" id="MobiDB-lite"/>
    </source>
</evidence>
<organism evidence="2 3">
    <name type="scientific">Microthlaspi erraticum</name>
    <dbReference type="NCBI Taxonomy" id="1685480"/>
    <lineage>
        <taxon>Eukaryota</taxon>
        <taxon>Viridiplantae</taxon>
        <taxon>Streptophyta</taxon>
        <taxon>Embryophyta</taxon>
        <taxon>Tracheophyta</taxon>
        <taxon>Spermatophyta</taxon>
        <taxon>Magnoliopsida</taxon>
        <taxon>eudicotyledons</taxon>
        <taxon>Gunneridae</taxon>
        <taxon>Pentapetalae</taxon>
        <taxon>rosids</taxon>
        <taxon>malvids</taxon>
        <taxon>Brassicales</taxon>
        <taxon>Brassicaceae</taxon>
        <taxon>Coluteocarpeae</taxon>
        <taxon>Microthlaspi</taxon>
    </lineage>
</organism>
<evidence type="ECO:0000313" key="3">
    <source>
        <dbReference type="Proteomes" id="UP000467841"/>
    </source>
</evidence>
<name>A0A6D2KA19_9BRAS</name>
<accession>A0A6D2KA19</accession>
<feature type="region of interest" description="Disordered" evidence="1">
    <location>
        <begin position="58"/>
        <end position="100"/>
    </location>
</feature>
<protein>
    <submittedName>
        <fullName evidence="2">Uncharacterized protein</fullName>
    </submittedName>
</protein>
<dbReference type="EMBL" id="CACVBM020001404">
    <property type="protein sequence ID" value="CAA7049011.1"/>
    <property type="molecule type" value="Genomic_DNA"/>
</dbReference>
<dbReference type="Proteomes" id="UP000467841">
    <property type="component" value="Unassembled WGS sequence"/>
</dbReference>
<comment type="caution">
    <text evidence="2">The sequence shown here is derived from an EMBL/GenBank/DDBJ whole genome shotgun (WGS) entry which is preliminary data.</text>
</comment>
<reference evidence="2" key="1">
    <citation type="submission" date="2020-01" db="EMBL/GenBank/DDBJ databases">
        <authorList>
            <person name="Mishra B."/>
        </authorList>
    </citation>
    <scope>NUCLEOTIDE SEQUENCE [LARGE SCALE GENOMIC DNA]</scope>
</reference>
<evidence type="ECO:0000313" key="2">
    <source>
        <dbReference type="EMBL" id="CAA7049011.1"/>
    </source>
</evidence>
<keyword evidence="3" id="KW-1185">Reference proteome</keyword>
<sequence>MLSRSRFTSPSLNSFTGLPTFTTTSDLLISHHSLPRLPPPITPIVPADNAVFKTLSDDETNVFPPRTGVSTTPPAFPRSKLSPVRSSPSHATHCRLLPPT</sequence>